<evidence type="ECO:0000256" key="4">
    <source>
        <dbReference type="ARBA" id="ARBA00023136"/>
    </source>
</evidence>
<dbReference type="PANTHER" id="PTHR11040:SF169">
    <property type="entry name" value="FI24038P1"/>
    <property type="match status" value="1"/>
</dbReference>
<dbReference type="Proteomes" id="UP000639338">
    <property type="component" value="Unassembled WGS sequence"/>
</dbReference>
<evidence type="ECO:0000313" key="6">
    <source>
        <dbReference type="EMBL" id="KAF7998137.1"/>
    </source>
</evidence>
<feature type="transmembrane region" description="Helical" evidence="5">
    <location>
        <begin position="276"/>
        <end position="293"/>
    </location>
</feature>
<comment type="subcellular location">
    <subcellularLocation>
        <location evidence="1">Membrane</location>
        <topology evidence="1">Multi-pass membrane protein</topology>
    </subcellularLocation>
</comment>
<sequence length="302" mass="33102">MPLTSNNAKLWSIFLIGIGSFVVGIVPACFIKKRHGVQKKLLLSALLCFGGGVLLATSLLHMLPETRESLPHYAELILSCGFFILYFVDEIAHYYWIKNGSSNSATDTNFFGRKKSVYRYGSVIPTAPPPPPPTLFNENENIFSCHGTHNEPCAESNAGHIGLAIALTIHSVLEVLLLVGAVISHKFVVAFCLGLELAESSGSLCSYICAMILFCGGSSVGIAIGMMTFEINPFWENNIMPTMQGLAAGTLLYVTVSEVLPRERAKWHNSPKRSAGIVQFLSVISGFTIMYFINEYIEHNHH</sequence>
<protein>
    <submittedName>
        <fullName evidence="6">Uncharacterized protein</fullName>
    </submittedName>
</protein>
<organism evidence="6 7">
    <name type="scientific">Aphidius gifuensis</name>
    <name type="common">Parasitoid wasp</name>
    <dbReference type="NCBI Taxonomy" id="684658"/>
    <lineage>
        <taxon>Eukaryota</taxon>
        <taxon>Metazoa</taxon>
        <taxon>Ecdysozoa</taxon>
        <taxon>Arthropoda</taxon>
        <taxon>Hexapoda</taxon>
        <taxon>Insecta</taxon>
        <taxon>Pterygota</taxon>
        <taxon>Neoptera</taxon>
        <taxon>Endopterygota</taxon>
        <taxon>Hymenoptera</taxon>
        <taxon>Apocrita</taxon>
        <taxon>Ichneumonoidea</taxon>
        <taxon>Braconidae</taxon>
        <taxon>Aphidiinae</taxon>
        <taxon>Aphidius</taxon>
    </lineage>
</organism>
<gene>
    <name evidence="6" type="ORF">HCN44_009535</name>
</gene>
<dbReference type="GO" id="GO:0005385">
    <property type="term" value="F:zinc ion transmembrane transporter activity"/>
    <property type="evidence" value="ECO:0007669"/>
    <property type="project" value="TreeGrafter"/>
</dbReference>
<keyword evidence="2 5" id="KW-0812">Transmembrane</keyword>
<feature type="transmembrane region" description="Helical" evidence="5">
    <location>
        <begin position="43"/>
        <end position="64"/>
    </location>
</feature>
<reference evidence="6 7" key="1">
    <citation type="submission" date="2020-08" db="EMBL/GenBank/DDBJ databases">
        <title>Aphidius gifuensis genome sequencing and assembly.</title>
        <authorList>
            <person name="Du Z."/>
        </authorList>
    </citation>
    <scope>NUCLEOTIDE SEQUENCE [LARGE SCALE GENOMIC DNA]</scope>
    <source>
        <strain evidence="6">YNYX2018</strain>
        <tissue evidence="6">Adults</tissue>
    </source>
</reference>
<dbReference type="Pfam" id="PF02535">
    <property type="entry name" value="Zip"/>
    <property type="match status" value="2"/>
</dbReference>
<feature type="transmembrane region" description="Helical" evidence="5">
    <location>
        <begin position="239"/>
        <end position="256"/>
    </location>
</feature>
<accession>A0A834Y7K4</accession>
<comment type="caution">
    <text evidence="6">The sequence shown here is derived from an EMBL/GenBank/DDBJ whole genome shotgun (WGS) entry which is preliminary data.</text>
</comment>
<keyword evidence="7" id="KW-1185">Reference proteome</keyword>
<dbReference type="AlphaFoldDB" id="A0A834Y7K4"/>
<dbReference type="GO" id="GO:0005886">
    <property type="term" value="C:plasma membrane"/>
    <property type="evidence" value="ECO:0007669"/>
    <property type="project" value="TreeGrafter"/>
</dbReference>
<evidence type="ECO:0000256" key="5">
    <source>
        <dbReference type="SAM" id="Phobius"/>
    </source>
</evidence>
<dbReference type="OrthoDB" id="448280at2759"/>
<evidence type="ECO:0000313" key="7">
    <source>
        <dbReference type="Proteomes" id="UP000639338"/>
    </source>
</evidence>
<evidence type="ECO:0000256" key="2">
    <source>
        <dbReference type="ARBA" id="ARBA00022692"/>
    </source>
</evidence>
<feature type="transmembrane region" description="Helical" evidence="5">
    <location>
        <begin position="204"/>
        <end position="227"/>
    </location>
</feature>
<dbReference type="InterPro" id="IPR003689">
    <property type="entry name" value="ZIP"/>
</dbReference>
<feature type="transmembrane region" description="Helical" evidence="5">
    <location>
        <begin position="70"/>
        <end position="88"/>
    </location>
</feature>
<dbReference type="PANTHER" id="PTHR11040">
    <property type="entry name" value="ZINC/IRON TRANSPORTER"/>
    <property type="match status" value="1"/>
</dbReference>
<dbReference type="EMBL" id="JACMRX010000001">
    <property type="protein sequence ID" value="KAF7998137.1"/>
    <property type="molecule type" value="Genomic_DNA"/>
</dbReference>
<feature type="transmembrane region" description="Helical" evidence="5">
    <location>
        <begin position="12"/>
        <end position="31"/>
    </location>
</feature>
<evidence type="ECO:0000256" key="3">
    <source>
        <dbReference type="ARBA" id="ARBA00022989"/>
    </source>
</evidence>
<proteinExistence type="predicted"/>
<evidence type="ECO:0000256" key="1">
    <source>
        <dbReference type="ARBA" id="ARBA00004141"/>
    </source>
</evidence>
<keyword evidence="4 5" id="KW-0472">Membrane</keyword>
<name>A0A834Y7K4_APHGI</name>
<keyword evidence="3 5" id="KW-1133">Transmembrane helix</keyword>